<dbReference type="GO" id="GO:0005829">
    <property type="term" value="C:cytosol"/>
    <property type="evidence" value="ECO:0007669"/>
    <property type="project" value="TreeGrafter"/>
</dbReference>
<proteinExistence type="inferred from homology"/>
<evidence type="ECO:0000256" key="2">
    <source>
        <dbReference type="ARBA" id="ARBA00011738"/>
    </source>
</evidence>
<evidence type="ECO:0000256" key="9">
    <source>
        <dbReference type="ARBA" id="ARBA00023211"/>
    </source>
</evidence>
<keyword evidence="9 12" id="KW-0464">Manganese</keyword>
<dbReference type="InterPro" id="IPR017945">
    <property type="entry name" value="DHBP_synth_RibB-like_a/b_dom"/>
</dbReference>
<evidence type="ECO:0000256" key="12">
    <source>
        <dbReference type="RuleBase" id="RU003843"/>
    </source>
</evidence>
<dbReference type="SUPFAM" id="SSF55821">
    <property type="entry name" value="YrdC/RibB"/>
    <property type="match status" value="1"/>
</dbReference>
<evidence type="ECO:0000256" key="5">
    <source>
        <dbReference type="ARBA" id="ARBA00022619"/>
    </source>
</evidence>
<dbReference type="EMBL" id="MU005979">
    <property type="protein sequence ID" value="KAF2860646.1"/>
    <property type="molecule type" value="Genomic_DNA"/>
</dbReference>
<dbReference type="GO" id="GO:0008686">
    <property type="term" value="F:3,4-dihydroxy-2-butanone-4-phosphate synthase activity"/>
    <property type="evidence" value="ECO:0007669"/>
    <property type="project" value="UniProtKB-EC"/>
</dbReference>
<keyword evidence="7 12" id="KW-0460">Magnesium</keyword>
<comment type="subunit">
    <text evidence="2 12">Homodimer.</text>
</comment>
<evidence type="ECO:0000256" key="6">
    <source>
        <dbReference type="ARBA" id="ARBA00022723"/>
    </source>
</evidence>
<evidence type="ECO:0000256" key="7">
    <source>
        <dbReference type="ARBA" id="ARBA00022842"/>
    </source>
</evidence>
<keyword evidence="8" id="KW-0318">Glutathionylation</keyword>
<keyword evidence="5 12" id="KW-0686">Riboflavin biosynthesis</keyword>
<comment type="pathway">
    <text evidence="1 12">Cofactor biosynthesis; riboflavin biosynthesis; 2-hydroxy-3-oxobutyl phosphate from D-ribulose 5-phosphate: step 1/1.</text>
</comment>
<evidence type="ECO:0000313" key="13">
    <source>
        <dbReference type="EMBL" id="KAF2860646.1"/>
    </source>
</evidence>
<dbReference type="Gene3D" id="3.90.870.10">
    <property type="entry name" value="DHBP synthase"/>
    <property type="match status" value="1"/>
</dbReference>
<dbReference type="FunFam" id="3.90.870.10:FF:000002">
    <property type="entry name" value="3,4-dihydroxy-2-butanone 4-phosphate synthase"/>
    <property type="match status" value="1"/>
</dbReference>
<evidence type="ECO:0000256" key="3">
    <source>
        <dbReference type="ARBA" id="ARBA00012153"/>
    </source>
</evidence>
<evidence type="ECO:0000256" key="11">
    <source>
        <dbReference type="ARBA" id="ARBA00060730"/>
    </source>
</evidence>
<keyword evidence="6 12" id="KW-0479">Metal-binding</keyword>
<comment type="catalytic activity">
    <reaction evidence="12">
        <text>D-ribulose 5-phosphate = (2S)-2-hydroxy-3-oxobutyl phosphate + formate + H(+)</text>
        <dbReference type="Rhea" id="RHEA:18457"/>
        <dbReference type="ChEBI" id="CHEBI:15378"/>
        <dbReference type="ChEBI" id="CHEBI:15740"/>
        <dbReference type="ChEBI" id="CHEBI:58121"/>
        <dbReference type="ChEBI" id="CHEBI:58830"/>
        <dbReference type="EC" id="4.1.99.12"/>
    </reaction>
</comment>
<dbReference type="GO" id="GO:0009231">
    <property type="term" value="P:riboflavin biosynthetic process"/>
    <property type="evidence" value="ECO:0007669"/>
    <property type="project" value="UniProtKB-UniPathway"/>
</dbReference>
<evidence type="ECO:0000256" key="4">
    <source>
        <dbReference type="ARBA" id="ARBA00018836"/>
    </source>
</evidence>
<dbReference type="NCBIfam" id="TIGR00506">
    <property type="entry name" value="ribB"/>
    <property type="match status" value="1"/>
</dbReference>
<dbReference type="Proteomes" id="UP000799421">
    <property type="component" value="Unassembled WGS sequence"/>
</dbReference>
<accession>A0A6A7BZ65</accession>
<evidence type="ECO:0000256" key="8">
    <source>
        <dbReference type="ARBA" id="ARBA00023206"/>
    </source>
</evidence>
<gene>
    <name evidence="13" type="ORF">K470DRAFT_270492</name>
</gene>
<dbReference type="Pfam" id="PF00926">
    <property type="entry name" value="DHBP_synthase"/>
    <property type="match status" value="1"/>
</dbReference>
<dbReference type="PANTHER" id="PTHR21327">
    <property type="entry name" value="GTP CYCLOHYDROLASE II-RELATED"/>
    <property type="match status" value="1"/>
</dbReference>
<evidence type="ECO:0000313" key="14">
    <source>
        <dbReference type="Proteomes" id="UP000799421"/>
    </source>
</evidence>
<evidence type="ECO:0000256" key="1">
    <source>
        <dbReference type="ARBA" id="ARBA00004904"/>
    </source>
</evidence>
<comment type="cofactor">
    <cofactor evidence="12">
        <name>Mg(2+)</name>
        <dbReference type="ChEBI" id="CHEBI:18420"/>
    </cofactor>
    <cofactor evidence="12">
        <name>Mn(2+)</name>
        <dbReference type="ChEBI" id="CHEBI:29035"/>
    </cofactor>
    <text evidence="12">Binds 2 divalent metal cations per subunit. Magnesium or manganese.</text>
</comment>
<comment type="function">
    <text evidence="12">Catalyzes the conversion of D-ribulose 5-phosphate to formate and 3,4-dihydroxy-2-butanone 4-phosphate.</text>
</comment>
<protein>
    <recommendedName>
        <fullName evidence="4 12">3,4-dihydroxy-2-butanone 4-phosphate synthase</fullName>
        <shortName evidence="12">DHBP synthase</shortName>
        <ecNumber evidence="3 12">4.1.99.12</ecNumber>
    </recommendedName>
</protein>
<name>A0A6A7BZ65_9PEZI</name>
<dbReference type="PANTHER" id="PTHR21327:SF18">
    <property type="entry name" value="3,4-DIHYDROXY-2-BUTANONE 4-PHOSPHATE SYNTHASE"/>
    <property type="match status" value="1"/>
</dbReference>
<reference evidence="13" key="1">
    <citation type="journal article" date="2020" name="Stud. Mycol.">
        <title>101 Dothideomycetes genomes: a test case for predicting lifestyles and emergence of pathogens.</title>
        <authorList>
            <person name="Haridas S."/>
            <person name="Albert R."/>
            <person name="Binder M."/>
            <person name="Bloem J."/>
            <person name="Labutti K."/>
            <person name="Salamov A."/>
            <person name="Andreopoulos B."/>
            <person name="Baker S."/>
            <person name="Barry K."/>
            <person name="Bills G."/>
            <person name="Bluhm B."/>
            <person name="Cannon C."/>
            <person name="Castanera R."/>
            <person name="Culley D."/>
            <person name="Daum C."/>
            <person name="Ezra D."/>
            <person name="Gonzalez J."/>
            <person name="Henrissat B."/>
            <person name="Kuo A."/>
            <person name="Liang C."/>
            <person name="Lipzen A."/>
            <person name="Lutzoni F."/>
            <person name="Magnuson J."/>
            <person name="Mondo S."/>
            <person name="Nolan M."/>
            <person name="Ohm R."/>
            <person name="Pangilinan J."/>
            <person name="Park H.-J."/>
            <person name="Ramirez L."/>
            <person name="Alfaro M."/>
            <person name="Sun H."/>
            <person name="Tritt A."/>
            <person name="Yoshinaga Y."/>
            <person name="Zwiers L.-H."/>
            <person name="Turgeon B."/>
            <person name="Goodwin S."/>
            <person name="Spatafora J."/>
            <person name="Crous P."/>
            <person name="Grigoriev I."/>
        </authorList>
    </citation>
    <scope>NUCLEOTIDE SEQUENCE</scope>
    <source>
        <strain evidence="13">CBS 480.64</strain>
    </source>
</reference>
<organism evidence="13 14">
    <name type="scientific">Piedraia hortae CBS 480.64</name>
    <dbReference type="NCBI Taxonomy" id="1314780"/>
    <lineage>
        <taxon>Eukaryota</taxon>
        <taxon>Fungi</taxon>
        <taxon>Dikarya</taxon>
        <taxon>Ascomycota</taxon>
        <taxon>Pezizomycotina</taxon>
        <taxon>Dothideomycetes</taxon>
        <taxon>Dothideomycetidae</taxon>
        <taxon>Capnodiales</taxon>
        <taxon>Piedraiaceae</taxon>
        <taxon>Piedraia</taxon>
    </lineage>
</organism>
<dbReference type="OrthoDB" id="60371at2759"/>
<dbReference type="GO" id="GO:0046872">
    <property type="term" value="F:metal ion binding"/>
    <property type="evidence" value="ECO:0007669"/>
    <property type="project" value="UniProtKB-KW"/>
</dbReference>
<comment type="similarity">
    <text evidence="11 12">Belongs to the DHBP synthase family.</text>
</comment>
<sequence>MSHGFDSIPTAVKSFASGEFVIVLDSPWRENEGDLIISAEDFTPEKAAFMIRFTSGYLCAPMAESRAEELDLPLMVESSQDPLRTAYTVTVDYQGTATGISAANRSRTCRALADPKVGKAEFRRPGHVVPLRARQGGVRTRQGHTEAAVELCRLAGKQPVAVIAELVADSVPVEGKAELEAVDMMQRDDCISFAKRFGLKICTIEDLVAYLDGSAAVTANGDVQSS</sequence>
<evidence type="ECO:0000256" key="10">
    <source>
        <dbReference type="ARBA" id="ARBA00023239"/>
    </source>
</evidence>
<dbReference type="AlphaFoldDB" id="A0A6A7BZ65"/>
<dbReference type="EC" id="4.1.99.12" evidence="3 12"/>
<dbReference type="UniPathway" id="UPA00275">
    <property type="reaction ID" value="UER00399"/>
</dbReference>
<keyword evidence="14" id="KW-1185">Reference proteome</keyword>
<dbReference type="InterPro" id="IPR000422">
    <property type="entry name" value="DHBP_synthase_RibB"/>
</dbReference>
<dbReference type="GO" id="GO:0005758">
    <property type="term" value="C:mitochondrial intermembrane space"/>
    <property type="evidence" value="ECO:0007669"/>
    <property type="project" value="TreeGrafter"/>
</dbReference>
<keyword evidence="10 12" id="KW-0456">Lyase</keyword>